<sequence>MKKSLLTYPLILLFFMGALLIGSCKEGPKPGQICITIPKDTSELGRRNHFIPVMDIDIFRKDFQTVRDSVVSRSPNFFIPNSETFNIAAIDSFVQNPKVFGLRFYYGVKPGPGNKKALRLIVVGVDSLGHDIYIKKKGAALAAQVSDDDGGLEYGQCSPPCTVEQP</sequence>
<dbReference type="Proteomes" id="UP000192796">
    <property type="component" value="Unassembled WGS sequence"/>
</dbReference>
<evidence type="ECO:0000313" key="1">
    <source>
        <dbReference type="EMBL" id="OQP66921.1"/>
    </source>
</evidence>
<name>A0A1V9G8D8_9BACT</name>
<dbReference type="AlphaFoldDB" id="A0A1V9G8D8"/>
<comment type="caution">
    <text evidence="1">The sequence shown here is derived from an EMBL/GenBank/DDBJ whole genome shotgun (WGS) entry which is preliminary data.</text>
</comment>
<dbReference type="RefSeq" id="WP_081144620.1">
    <property type="nucleotide sequence ID" value="NZ_LVYD01000001.1"/>
</dbReference>
<accession>A0A1V9G8D8</accession>
<dbReference type="OrthoDB" id="674820at2"/>
<gene>
    <name evidence="1" type="ORF">A3860_00745</name>
</gene>
<proteinExistence type="predicted"/>
<reference evidence="1 2" key="1">
    <citation type="submission" date="2016-03" db="EMBL/GenBank/DDBJ databases">
        <title>Niastella vici sp. nov., isolated from farmland soil.</title>
        <authorList>
            <person name="Chen L."/>
            <person name="Wang D."/>
            <person name="Yang S."/>
            <person name="Wang G."/>
        </authorList>
    </citation>
    <scope>NUCLEOTIDE SEQUENCE [LARGE SCALE GENOMIC DNA]</scope>
    <source>
        <strain evidence="1 2">DJ57</strain>
    </source>
</reference>
<dbReference type="PROSITE" id="PS51257">
    <property type="entry name" value="PROKAR_LIPOPROTEIN"/>
    <property type="match status" value="1"/>
</dbReference>
<protein>
    <submittedName>
        <fullName evidence="1">Uncharacterized protein</fullName>
    </submittedName>
</protein>
<organism evidence="1 2">
    <name type="scientific">Niastella vici</name>
    <dbReference type="NCBI Taxonomy" id="1703345"/>
    <lineage>
        <taxon>Bacteria</taxon>
        <taxon>Pseudomonadati</taxon>
        <taxon>Bacteroidota</taxon>
        <taxon>Chitinophagia</taxon>
        <taxon>Chitinophagales</taxon>
        <taxon>Chitinophagaceae</taxon>
        <taxon>Niastella</taxon>
    </lineage>
</organism>
<evidence type="ECO:0000313" key="2">
    <source>
        <dbReference type="Proteomes" id="UP000192796"/>
    </source>
</evidence>
<dbReference type="EMBL" id="LVYD01000001">
    <property type="protein sequence ID" value="OQP66921.1"/>
    <property type="molecule type" value="Genomic_DNA"/>
</dbReference>
<dbReference type="STRING" id="1703345.A3860_00745"/>
<keyword evidence="2" id="KW-1185">Reference proteome</keyword>